<organism evidence="6 7">
    <name type="scientific">Komarekiella delphini-convector SJRDD-AB1</name>
    <dbReference type="NCBI Taxonomy" id="2593771"/>
    <lineage>
        <taxon>Bacteria</taxon>
        <taxon>Bacillati</taxon>
        <taxon>Cyanobacteriota</taxon>
        <taxon>Cyanophyceae</taxon>
        <taxon>Nostocales</taxon>
        <taxon>Nostocaceae</taxon>
        <taxon>Komarekiella</taxon>
        <taxon>Komarekiella delphini-convector</taxon>
    </lineage>
</organism>
<feature type="region of interest" description="Disordered" evidence="3">
    <location>
        <begin position="27"/>
        <end position="50"/>
    </location>
</feature>
<dbReference type="Pfam" id="PF13424">
    <property type="entry name" value="TPR_12"/>
    <property type="match status" value="3"/>
</dbReference>
<dbReference type="InterPro" id="IPR011990">
    <property type="entry name" value="TPR-like_helical_dom_sf"/>
</dbReference>
<feature type="repeat" description="TPR" evidence="1">
    <location>
        <begin position="362"/>
        <end position="395"/>
    </location>
</feature>
<feature type="repeat" description="TPR" evidence="1">
    <location>
        <begin position="50"/>
        <end position="83"/>
    </location>
</feature>
<keyword evidence="2" id="KW-0175">Coiled coil</keyword>
<feature type="coiled-coil region" evidence="2">
    <location>
        <begin position="722"/>
        <end position="749"/>
    </location>
</feature>
<reference evidence="6" key="1">
    <citation type="submission" date="2019-07" db="EMBL/GenBank/DDBJ databases">
        <title>Toxilogical consequences of a new and cryptic species of cyanobacteria (Komarekiella delphini-convector) recovered from the epidermis of a bottlenose dolphin and 1500 ft. in the air.</title>
        <authorList>
            <person name="Brown A.O."/>
            <person name="Dvorak P."/>
            <person name="Villanueva C.D."/>
            <person name="Foss A.J."/>
            <person name="Garvey A.D."/>
            <person name="Gibson Q.A."/>
            <person name="Johansen J.R."/>
            <person name="Casamatta D.A."/>
        </authorList>
    </citation>
    <scope>NUCLEOTIDE SEQUENCE</scope>
    <source>
        <strain evidence="6">SJRDD-AB1</strain>
    </source>
</reference>
<feature type="repeat" description="TPR" evidence="1">
    <location>
        <begin position="130"/>
        <end position="163"/>
    </location>
</feature>
<evidence type="ECO:0000256" key="3">
    <source>
        <dbReference type="SAM" id="MobiDB-lite"/>
    </source>
</evidence>
<feature type="coiled-coil region" evidence="2">
    <location>
        <begin position="96"/>
        <end position="126"/>
    </location>
</feature>
<evidence type="ECO:0000259" key="5">
    <source>
        <dbReference type="Pfam" id="PF12770"/>
    </source>
</evidence>
<dbReference type="EMBL" id="VJXY01000004">
    <property type="protein sequence ID" value="MBD6615419.1"/>
    <property type="molecule type" value="Genomic_DNA"/>
</dbReference>
<keyword evidence="7" id="KW-1185">Reference proteome</keyword>
<name>A0AA40VPL2_9NOST</name>
<feature type="repeat" description="TPR" evidence="1">
    <location>
        <begin position="282"/>
        <end position="315"/>
    </location>
</feature>
<dbReference type="SUPFAM" id="SSF48452">
    <property type="entry name" value="TPR-like"/>
    <property type="match status" value="3"/>
</dbReference>
<dbReference type="AlphaFoldDB" id="A0AA40VPL2"/>
<evidence type="ECO:0000256" key="2">
    <source>
        <dbReference type="SAM" id="Coils"/>
    </source>
</evidence>
<accession>A0AA40VPL2</accession>
<keyword evidence="4" id="KW-0732">Signal</keyword>
<evidence type="ECO:0000256" key="4">
    <source>
        <dbReference type="SAM" id="SignalP"/>
    </source>
</evidence>
<evidence type="ECO:0000313" key="7">
    <source>
        <dbReference type="Proteomes" id="UP001165986"/>
    </source>
</evidence>
<feature type="compositionally biased region" description="Polar residues" evidence="3">
    <location>
        <begin position="27"/>
        <end position="48"/>
    </location>
</feature>
<dbReference type="PROSITE" id="PS50005">
    <property type="entry name" value="TPR"/>
    <property type="match status" value="7"/>
</dbReference>
<feature type="repeat" description="TPR" evidence="1">
    <location>
        <begin position="181"/>
        <end position="214"/>
    </location>
</feature>
<dbReference type="InterPro" id="IPR019734">
    <property type="entry name" value="TPR_rpt"/>
</dbReference>
<evidence type="ECO:0000313" key="6">
    <source>
        <dbReference type="EMBL" id="MBD6615419.1"/>
    </source>
</evidence>
<dbReference type="Pfam" id="PF13176">
    <property type="entry name" value="TPR_7"/>
    <property type="match status" value="1"/>
</dbReference>
<feature type="domain" description="CHAT" evidence="5">
    <location>
        <begin position="842"/>
        <end position="1174"/>
    </location>
</feature>
<comment type="caution">
    <text evidence="6">The sequence shown here is derived from an EMBL/GenBank/DDBJ whole genome shotgun (WGS) entry which is preliminary data.</text>
</comment>
<feature type="repeat" description="TPR" evidence="1">
    <location>
        <begin position="90"/>
        <end position="123"/>
    </location>
</feature>
<dbReference type="PANTHER" id="PTHR10098">
    <property type="entry name" value="RAPSYN-RELATED"/>
    <property type="match status" value="1"/>
</dbReference>
<feature type="signal peptide" evidence="4">
    <location>
        <begin position="1"/>
        <end position="23"/>
    </location>
</feature>
<dbReference type="InterPro" id="IPR024983">
    <property type="entry name" value="CHAT_dom"/>
</dbReference>
<dbReference type="Gene3D" id="1.25.40.10">
    <property type="entry name" value="Tetratricopeptide repeat domain"/>
    <property type="match status" value="4"/>
</dbReference>
<keyword evidence="1" id="KW-0802">TPR repeat</keyword>
<dbReference type="RefSeq" id="WP_191756654.1">
    <property type="nucleotide sequence ID" value="NZ_VJXY01000004.1"/>
</dbReference>
<dbReference type="Pfam" id="PF13181">
    <property type="entry name" value="TPR_8"/>
    <property type="match status" value="2"/>
</dbReference>
<dbReference type="SMART" id="SM00028">
    <property type="entry name" value="TPR"/>
    <property type="match status" value="12"/>
</dbReference>
<protein>
    <submittedName>
        <fullName evidence="6">CHAT domain-containing protein</fullName>
    </submittedName>
</protein>
<evidence type="ECO:0000256" key="1">
    <source>
        <dbReference type="PROSITE-ProRule" id="PRU00339"/>
    </source>
</evidence>
<sequence>MLRVRLSLFLVALSFVSVRSALIAQTKNPSMPPGSTQPSVDANSPQSSEADRLFEQGKQQLNQGQLQKALQTFQQVLKMRRQAGDRQKEADTIYAIADVYQKQKQYQQALEQYQQAQVIVRDIRDRPREAQIWYAIGTTHHILQQYSQAIKAYQQALPLFRDVRNLFTRDPNIGLIDISIGQIHFSIGQIYSILGQYSKSQEYLNKSVELLQSALVKARANKNPQVESLILTILLGSHSSLSKNYAARQQYEQAIGYLQKALEFAKQLGNREQEKGLLEELVVNYANQGLTYQAQRNYEGALKSLQQALKFAQENGLQRWQGQVLLYIGQIYSSRQDFATALNYQQQAQATAKQTNDRFLQIQLFSSQGSVYKNLLRYPEALEAFQKARSLLQETGDSLGAGSMLVAIGEIYANQNQYKKALNSYNQALEALQNNRFAPFKSGINADNVEKFCGVAQEVGASEGLFSFADNCTLALALGSEALKQSFVLDGLNSLLKQFNRTLLTLRGGTLHAIGQLYLKQKNYSQALAFYQQARPILHQAGSVIEGATLGDMGIIYLLQRQYDQALAFSRQALEISRGFKHRINEEDALNNLANVYWAQGNVPSALKTLSQKAQVENENLTNNLTIGSEERKQAYIAGQTNSISMTVTFQLQAAPQNSEAARLALTSVLQRKGRILDAVSDNVQRLRQNLQPEDRKLLDKLNTSRAELVNLFYDKQNTLSAKEFKTQVATLKAKIDQLEDTLAQRSTEFRAEVQPVTIKAVQALIPADAALVEFVRYSPYNPKSNVITSEAWGTPHYAAAILTPQGNPRWIDLGEAKPIDQAVKQFRNGLRNQMSEPEVREKGQFVYNLLMSKVQAEVGNVRHLLISPDSQLNLIPFAALVNPQNQYLVETHTITYLTSGRDLLRLQTQKANRSPQQVPVIIANPDFNLPGNSKPAQVTSTPSNSRLPEMAVKEGNQRSGDLGSRQFDRLEETQNEAEAIASLLPNALRLEESQATENTLKQLHSPSILHIATHGFFFEDSPSFTQSNITSTINNENPLLRSGLALAGFNTRQSGSEDGVLTALEVTGLDLRGTRLVVLSACDTGFGNVLNGEGVYGLRRAFVIAGTESQMVSLWKVNDKASADLMSKYYQLLQKGRDRSEALRQVQLEMMRNPQDPEYPNPYYWSAFILSGDWRKMDSF</sequence>
<dbReference type="Pfam" id="PF12770">
    <property type="entry name" value="CHAT"/>
    <property type="match status" value="1"/>
</dbReference>
<dbReference type="Proteomes" id="UP001165986">
    <property type="component" value="Unassembled WGS sequence"/>
</dbReference>
<gene>
    <name evidence="6" type="ORF">FNW02_06060</name>
</gene>
<feature type="chain" id="PRO_5041317042" evidence="4">
    <location>
        <begin position="24"/>
        <end position="1181"/>
    </location>
</feature>
<proteinExistence type="predicted"/>
<feature type="repeat" description="TPR" evidence="1">
    <location>
        <begin position="402"/>
        <end position="435"/>
    </location>
</feature>